<gene>
    <name evidence="2" type="ORF">SAMN04488522_11063</name>
</gene>
<dbReference type="Gene3D" id="1.10.260.40">
    <property type="entry name" value="lambda repressor-like DNA-binding domains"/>
    <property type="match status" value="1"/>
</dbReference>
<reference evidence="3" key="1">
    <citation type="submission" date="2016-11" db="EMBL/GenBank/DDBJ databases">
        <authorList>
            <person name="Varghese N."/>
            <person name="Submissions S."/>
        </authorList>
    </citation>
    <scope>NUCLEOTIDE SEQUENCE [LARGE SCALE GENOMIC DNA]</scope>
    <source>
        <strain evidence="3">DSM 16990</strain>
    </source>
</reference>
<organism evidence="2 3">
    <name type="scientific">Pedobacter caeni</name>
    <dbReference type="NCBI Taxonomy" id="288992"/>
    <lineage>
        <taxon>Bacteria</taxon>
        <taxon>Pseudomonadati</taxon>
        <taxon>Bacteroidota</taxon>
        <taxon>Sphingobacteriia</taxon>
        <taxon>Sphingobacteriales</taxon>
        <taxon>Sphingobacteriaceae</taxon>
        <taxon>Pedobacter</taxon>
    </lineage>
</organism>
<dbReference type="InterPro" id="IPR010982">
    <property type="entry name" value="Lambda_DNA-bd_dom_sf"/>
</dbReference>
<dbReference type="OrthoDB" id="1098513at2"/>
<sequence>MAKKDKDGQPSKVKAADLETINKVKEAREKQEISHRTLENKAGLAKGYISNAENPRLTTKYTLGHLNKIVKAINQTGEERNKLPDLNLHDLLPEKPILSRKKTTKVINPSVKDIGPKNAILTLITNGFFDKGLVNLDDIEANCIRLFGKSFIRKSLSHRLNILSDEGVLSRHKTGEPDTYHYRKNTSKTPASKEEGGI</sequence>
<dbReference type="GO" id="GO:0003677">
    <property type="term" value="F:DNA binding"/>
    <property type="evidence" value="ECO:0007669"/>
    <property type="project" value="InterPro"/>
</dbReference>
<protein>
    <submittedName>
        <fullName evidence="2">Uncharacterized protein</fullName>
    </submittedName>
</protein>
<evidence type="ECO:0000313" key="2">
    <source>
        <dbReference type="EMBL" id="SHH04419.1"/>
    </source>
</evidence>
<dbReference type="AlphaFoldDB" id="A0A1M5PSD0"/>
<evidence type="ECO:0000313" key="3">
    <source>
        <dbReference type="Proteomes" id="UP000184287"/>
    </source>
</evidence>
<dbReference type="EMBL" id="FQUQ01000010">
    <property type="protein sequence ID" value="SHH04419.1"/>
    <property type="molecule type" value="Genomic_DNA"/>
</dbReference>
<evidence type="ECO:0000256" key="1">
    <source>
        <dbReference type="SAM" id="MobiDB-lite"/>
    </source>
</evidence>
<keyword evidence="3" id="KW-1185">Reference proteome</keyword>
<proteinExistence type="predicted"/>
<dbReference type="RefSeq" id="WP_073239040.1">
    <property type="nucleotide sequence ID" value="NZ_FQUQ01000010.1"/>
</dbReference>
<name>A0A1M5PSD0_9SPHI</name>
<feature type="region of interest" description="Disordered" evidence="1">
    <location>
        <begin position="173"/>
        <end position="198"/>
    </location>
</feature>
<dbReference type="SUPFAM" id="SSF47413">
    <property type="entry name" value="lambda repressor-like DNA-binding domains"/>
    <property type="match status" value="1"/>
</dbReference>
<dbReference type="Proteomes" id="UP000184287">
    <property type="component" value="Unassembled WGS sequence"/>
</dbReference>
<accession>A0A1M5PSD0</accession>